<organism evidence="13 14">
    <name type="scientific">Viridibacterium curvum</name>
    <dbReference type="NCBI Taxonomy" id="1101404"/>
    <lineage>
        <taxon>Bacteria</taxon>
        <taxon>Pseudomonadati</taxon>
        <taxon>Pseudomonadota</taxon>
        <taxon>Betaproteobacteria</taxon>
        <taxon>Rhodocyclales</taxon>
        <taxon>Rhodocyclaceae</taxon>
        <taxon>Viridibacterium</taxon>
    </lineage>
</organism>
<dbReference type="PROSITE" id="PS50113">
    <property type="entry name" value="PAC"/>
    <property type="match status" value="1"/>
</dbReference>
<dbReference type="PROSITE" id="PS50112">
    <property type="entry name" value="PAS"/>
    <property type="match status" value="1"/>
</dbReference>
<feature type="transmembrane region" description="Helical" evidence="9">
    <location>
        <begin position="247"/>
        <end position="271"/>
    </location>
</feature>
<keyword evidence="6" id="KW-0418">Kinase</keyword>
<evidence type="ECO:0000256" key="2">
    <source>
        <dbReference type="ARBA" id="ARBA00012438"/>
    </source>
</evidence>
<dbReference type="EC" id="2.7.13.3" evidence="2"/>
<dbReference type="PANTHER" id="PTHR43065:SF42">
    <property type="entry name" value="TWO-COMPONENT SENSOR PPRA"/>
    <property type="match status" value="1"/>
</dbReference>
<evidence type="ECO:0000256" key="1">
    <source>
        <dbReference type="ARBA" id="ARBA00000085"/>
    </source>
</evidence>
<keyword evidence="9" id="KW-0472">Membrane</keyword>
<feature type="domain" description="PAS" evidence="11">
    <location>
        <begin position="286"/>
        <end position="358"/>
    </location>
</feature>
<dbReference type="PRINTS" id="PR00344">
    <property type="entry name" value="BCTRLSENSOR"/>
</dbReference>
<reference evidence="14" key="1">
    <citation type="journal article" date="2019" name="Int. J. Syst. Evol. Microbiol.">
        <title>The Global Catalogue of Microorganisms (GCM) 10K type strain sequencing project: providing services to taxonomists for standard genome sequencing and annotation.</title>
        <authorList>
            <consortium name="The Broad Institute Genomics Platform"/>
            <consortium name="The Broad Institute Genome Sequencing Center for Infectious Disease"/>
            <person name="Wu L."/>
            <person name="Ma J."/>
        </authorList>
    </citation>
    <scope>NUCLEOTIDE SEQUENCE [LARGE SCALE GENOMIC DNA]</scope>
    <source>
        <strain evidence="14">JCM 18715</strain>
    </source>
</reference>
<dbReference type="SUPFAM" id="SSF55785">
    <property type="entry name" value="PYP-like sensor domain (PAS domain)"/>
    <property type="match status" value="1"/>
</dbReference>
<evidence type="ECO:0000256" key="6">
    <source>
        <dbReference type="ARBA" id="ARBA00022777"/>
    </source>
</evidence>
<dbReference type="InterPro" id="IPR035965">
    <property type="entry name" value="PAS-like_dom_sf"/>
</dbReference>
<dbReference type="Pfam" id="PF00512">
    <property type="entry name" value="HisKA"/>
    <property type="match status" value="1"/>
</dbReference>
<dbReference type="Gene3D" id="1.10.287.130">
    <property type="match status" value="1"/>
</dbReference>
<comment type="catalytic activity">
    <reaction evidence="1">
        <text>ATP + protein L-histidine = ADP + protein N-phospho-L-histidine.</text>
        <dbReference type="EC" id="2.7.13.3"/>
    </reaction>
</comment>
<comment type="caution">
    <text evidence="13">The sequence shown here is derived from an EMBL/GenBank/DDBJ whole genome shotgun (WGS) entry which is preliminary data.</text>
</comment>
<dbReference type="PANTHER" id="PTHR43065">
    <property type="entry name" value="SENSOR HISTIDINE KINASE"/>
    <property type="match status" value="1"/>
</dbReference>
<keyword evidence="7" id="KW-0067">ATP-binding</keyword>
<dbReference type="PROSITE" id="PS50109">
    <property type="entry name" value="HIS_KIN"/>
    <property type="match status" value="1"/>
</dbReference>
<dbReference type="Pfam" id="PF00989">
    <property type="entry name" value="PAS"/>
    <property type="match status" value="1"/>
</dbReference>
<keyword evidence="4" id="KW-0808">Transferase</keyword>
<evidence type="ECO:0000259" key="12">
    <source>
        <dbReference type="PROSITE" id="PS50113"/>
    </source>
</evidence>
<keyword evidence="9" id="KW-0812">Transmembrane</keyword>
<proteinExistence type="predicted"/>
<dbReference type="SMART" id="SM00086">
    <property type="entry name" value="PAC"/>
    <property type="match status" value="1"/>
</dbReference>
<accession>A0ABP9QTM4</accession>
<dbReference type="InterPro" id="IPR003661">
    <property type="entry name" value="HisK_dim/P_dom"/>
</dbReference>
<dbReference type="CDD" id="cd00130">
    <property type="entry name" value="PAS"/>
    <property type="match status" value="1"/>
</dbReference>
<dbReference type="Gene3D" id="3.30.565.10">
    <property type="entry name" value="Histidine kinase-like ATPase, C-terminal domain"/>
    <property type="match status" value="1"/>
</dbReference>
<evidence type="ECO:0000256" key="5">
    <source>
        <dbReference type="ARBA" id="ARBA00022741"/>
    </source>
</evidence>
<dbReference type="InterPro" id="IPR004358">
    <property type="entry name" value="Sig_transdc_His_kin-like_C"/>
</dbReference>
<gene>
    <name evidence="13" type="ORF">GCM10025770_26030</name>
</gene>
<dbReference type="InterPro" id="IPR036097">
    <property type="entry name" value="HisK_dim/P_sf"/>
</dbReference>
<dbReference type="Proteomes" id="UP001500547">
    <property type="component" value="Unassembled WGS sequence"/>
</dbReference>
<dbReference type="NCBIfam" id="TIGR00229">
    <property type="entry name" value="sensory_box"/>
    <property type="match status" value="1"/>
</dbReference>
<dbReference type="Pfam" id="PF02518">
    <property type="entry name" value="HATPase_c"/>
    <property type="match status" value="1"/>
</dbReference>
<feature type="transmembrane region" description="Helical" evidence="9">
    <location>
        <begin position="20"/>
        <end position="37"/>
    </location>
</feature>
<dbReference type="InterPro" id="IPR013767">
    <property type="entry name" value="PAS_fold"/>
</dbReference>
<keyword evidence="3" id="KW-0597">Phosphoprotein</keyword>
<evidence type="ECO:0000256" key="7">
    <source>
        <dbReference type="ARBA" id="ARBA00022840"/>
    </source>
</evidence>
<evidence type="ECO:0000259" key="10">
    <source>
        <dbReference type="PROSITE" id="PS50109"/>
    </source>
</evidence>
<dbReference type="SMART" id="SM00091">
    <property type="entry name" value="PAS"/>
    <property type="match status" value="1"/>
</dbReference>
<evidence type="ECO:0000256" key="9">
    <source>
        <dbReference type="SAM" id="Phobius"/>
    </source>
</evidence>
<evidence type="ECO:0000256" key="3">
    <source>
        <dbReference type="ARBA" id="ARBA00022553"/>
    </source>
</evidence>
<dbReference type="Gene3D" id="3.30.450.20">
    <property type="entry name" value="PAS domain"/>
    <property type="match status" value="1"/>
</dbReference>
<evidence type="ECO:0000256" key="4">
    <source>
        <dbReference type="ARBA" id="ARBA00022679"/>
    </source>
</evidence>
<evidence type="ECO:0000313" key="13">
    <source>
        <dbReference type="EMBL" id="GAA5167406.1"/>
    </source>
</evidence>
<keyword evidence="5" id="KW-0547">Nucleotide-binding</keyword>
<evidence type="ECO:0000256" key="8">
    <source>
        <dbReference type="ARBA" id="ARBA00023012"/>
    </source>
</evidence>
<dbReference type="InterPro" id="IPR005467">
    <property type="entry name" value="His_kinase_dom"/>
</dbReference>
<evidence type="ECO:0000313" key="14">
    <source>
        <dbReference type="Proteomes" id="UP001500547"/>
    </source>
</evidence>
<protein>
    <recommendedName>
        <fullName evidence="2">histidine kinase</fullName>
        <ecNumber evidence="2">2.7.13.3</ecNumber>
    </recommendedName>
</protein>
<dbReference type="InterPro" id="IPR000700">
    <property type="entry name" value="PAS-assoc_C"/>
</dbReference>
<dbReference type="CDD" id="cd00082">
    <property type="entry name" value="HisKA"/>
    <property type="match status" value="1"/>
</dbReference>
<dbReference type="EMBL" id="BAABLD010000008">
    <property type="protein sequence ID" value="GAA5167406.1"/>
    <property type="molecule type" value="Genomic_DNA"/>
</dbReference>
<evidence type="ECO:0000259" key="11">
    <source>
        <dbReference type="PROSITE" id="PS50112"/>
    </source>
</evidence>
<dbReference type="InterPro" id="IPR003594">
    <property type="entry name" value="HATPase_dom"/>
</dbReference>
<keyword evidence="9" id="KW-1133">Transmembrane helix</keyword>
<dbReference type="SMART" id="SM00388">
    <property type="entry name" value="HisKA"/>
    <property type="match status" value="1"/>
</dbReference>
<dbReference type="SMART" id="SM00387">
    <property type="entry name" value="HATPase_c"/>
    <property type="match status" value="1"/>
</dbReference>
<dbReference type="InterPro" id="IPR001610">
    <property type="entry name" value="PAC"/>
</dbReference>
<dbReference type="InterPro" id="IPR036890">
    <property type="entry name" value="HATPase_C_sf"/>
</dbReference>
<dbReference type="SUPFAM" id="SSF55874">
    <property type="entry name" value="ATPase domain of HSP90 chaperone/DNA topoisomerase II/histidine kinase"/>
    <property type="match status" value="1"/>
</dbReference>
<feature type="domain" description="Histidine kinase" evidence="10">
    <location>
        <begin position="434"/>
        <end position="648"/>
    </location>
</feature>
<dbReference type="SUPFAM" id="SSF47384">
    <property type="entry name" value="Homodimeric domain of signal transducing histidine kinase"/>
    <property type="match status" value="1"/>
</dbReference>
<keyword evidence="8" id="KW-0902">Two-component regulatory system</keyword>
<dbReference type="RefSeq" id="WP_345533425.1">
    <property type="nucleotide sequence ID" value="NZ_BAABLD010000008.1"/>
</dbReference>
<dbReference type="InterPro" id="IPR000014">
    <property type="entry name" value="PAS"/>
</dbReference>
<keyword evidence="14" id="KW-1185">Reference proteome</keyword>
<feature type="domain" description="PAC" evidence="12">
    <location>
        <begin position="362"/>
        <end position="414"/>
    </location>
</feature>
<sequence>MLERIFPSTTSHWHWRLPTLVALGLITGVVGFVVLTLRQDQQEQRAAMLSDVLWLEQNLRFQFERNEELLGRLGADLLSNGSNAAAISRAKQALTQDTGLGDLIWLDARRRELGRLPPHEVVASPALQASMGSAIQRARAFGKPAYCEVAEDLGGTNLCVVVPSFEGTELQGYVVGLYPLQRLLGSQVAWWFSERYRLTVQDQQGREIASKSRVAVLNPQLSYEVPFDPPGNGLMLHVEAYKTGSRVVPLIFGAAVMLFAAALLWSLWALLRHIRRRHDAELALQREYNLRRAMEDSLHTGLRARDLAGNTTYVNRAFCEMVGWSAEELIGKSSPMPYWLPEEMETTTAMHQRVLAGEVSHQGFELRFRRKSGEVFDALIYEAPLIDGEGKHCGWMASVLDITDRKRAEDLARTQQERLQATARLVTTGELASTLAHELNQPLAAISTYASGCITGLANGVPHAQLTEVMQKISHQSQRAGNIIRRIQNFVRRSEPRIEDVDLMRVVREAAALLESAAHKRQVRIALAFPHEIPSLRGDNTLLEQVVVNLMRNGMDAMNETPVNERQLRVSVARLPDTIEISVSDRGCGIPEESLEKLYSPFFTTKPEGMGMGLNICRSIIEWHRGRLGFIPNPGGGTIFQVSLPLPGAPAITSSDTPREAEATPT</sequence>
<name>A0ABP9QTM4_9RHOO</name>